<feature type="domain" description="HTH tetR-type" evidence="5">
    <location>
        <begin position="9"/>
        <end position="68"/>
    </location>
</feature>
<evidence type="ECO:0000256" key="1">
    <source>
        <dbReference type="ARBA" id="ARBA00023015"/>
    </source>
</evidence>
<organism evidence="6 7">
    <name type="scientific">Sphingobium chlorophenolicum</name>
    <dbReference type="NCBI Taxonomy" id="46429"/>
    <lineage>
        <taxon>Bacteria</taxon>
        <taxon>Pseudomonadati</taxon>
        <taxon>Pseudomonadota</taxon>
        <taxon>Alphaproteobacteria</taxon>
        <taxon>Sphingomonadales</taxon>
        <taxon>Sphingomonadaceae</taxon>
        <taxon>Sphingobium</taxon>
    </lineage>
</organism>
<name>A0A081RA24_SPHCR</name>
<dbReference type="PROSITE" id="PS50977">
    <property type="entry name" value="HTH_TETR_2"/>
    <property type="match status" value="1"/>
</dbReference>
<dbReference type="SUPFAM" id="SSF46689">
    <property type="entry name" value="Homeodomain-like"/>
    <property type="match status" value="1"/>
</dbReference>
<keyword evidence="2 4" id="KW-0238">DNA-binding</keyword>
<dbReference type="PATRIC" id="fig|46429.4.peg.3653"/>
<dbReference type="OrthoDB" id="7056813at2"/>
<dbReference type="InterPro" id="IPR001647">
    <property type="entry name" value="HTH_TetR"/>
</dbReference>
<protein>
    <submittedName>
        <fullName evidence="6">Regulatory protein TetR</fullName>
    </submittedName>
</protein>
<dbReference type="InterPro" id="IPR050109">
    <property type="entry name" value="HTH-type_TetR-like_transc_reg"/>
</dbReference>
<dbReference type="PANTHER" id="PTHR30055">
    <property type="entry name" value="HTH-TYPE TRANSCRIPTIONAL REGULATOR RUTR"/>
    <property type="match status" value="1"/>
</dbReference>
<evidence type="ECO:0000313" key="7">
    <source>
        <dbReference type="Proteomes" id="UP000028411"/>
    </source>
</evidence>
<dbReference type="Gene3D" id="1.10.357.10">
    <property type="entry name" value="Tetracycline Repressor, domain 2"/>
    <property type="match status" value="1"/>
</dbReference>
<dbReference type="InterPro" id="IPR036271">
    <property type="entry name" value="Tet_transcr_reg_TetR-rel_C_sf"/>
</dbReference>
<comment type="caution">
    <text evidence="6">The sequence shown here is derived from an EMBL/GenBank/DDBJ whole genome shotgun (WGS) entry which is preliminary data.</text>
</comment>
<dbReference type="eggNOG" id="COG1309">
    <property type="taxonomic scope" value="Bacteria"/>
</dbReference>
<proteinExistence type="predicted"/>
<evidence type="ECO:0000313" key="6">
    <source>
        <dbReference type="EMBL" id="KEQ52047.1"/>
    </source>
</evidence>
<dbReference type="GO" id="GO:0003700">
    <property type="term" value="F:DNA-binding transcription factor activity"/>
    <property type="evidence" value="ECO:0007669"/>
    <property type="project" value="TreeGrafter"/>
</dbReference>
<dbReference type="InterPro" id="IPR025996">
    <property type="entry name" value="MT1864/Rv1816-like_C"/>
</dbReference>
<dbReference type="RefSeq" id="WP_037455324.1">
    <property type="nucleotide sequence ID" value="NZ_JFHR01000053.1"/>
</dbReference>
<sequence length="182" mass="19946">MEHPGEGQGALRHTLMRTAMAMLKADVPDISLRAVARAAGVSAMAPYRHFPDKAGLMGALASEGFAILTADLLAVDAGANPRERLMRQGLAYIQFARTHQALFRLMFADRRMVRREDECESQAYQVLTDSVAAILDEGIERATLASWAVVHGLAMLALDGQLEDTDEADMQEVLQLFAFSLR</sequence>
<dbReference type="Pfam" id="PF00440">
    <property type="entry name" value="TetR_N"/>
    <property type="match status" value="1"/>
</dbReference>
<dbReference type="InterPro" id="IPR009057">
    <property type="entry name" value="Homeodomain-like_sf"/>
</dbReference>
<evidence type="ECO:0000256" key="4">
    <source>
        <dbReference type="PROSITE-ProRule" id="PRU00335"/>
    </source>
</evidence>
<dbReference type="GO" id="GO:0000976">
    <property type="term" value="F:transcription cis-regulatory region binding"/>
    <property type="evidence" value="ECO:0007669"/>
    <property type="project" value="TreeGrafter"/>
</dbReference>
<dbReference type="EMBL" id="JFHR01000053">
    <property type="protein sequence ID" value="KEQ52047.1"/>
    <property type="molecule type" value="Genomic_DNA"/>
</dbReference>
<reference evidence="6 7" key="1">
    <citation type="submission" date="2014-02" db="EMBL/GenBank/DDBJ databases">
        <title>Whole genome sequence of Sphingobium chlorophenolicum NBRC 16172.</title>
        <authorList>
            <person name="Gan H.M."/>
            <person name="Gan H.Y."/>
            <person name="Chew T.H."/>
            <person name="Savka M.A."/>
        </authorList>
    </citation>
    <scope>NUCLEOTIDE SEQUENCE [LARGE SCALE GENOMIC DNA]</scope>
    <source>
        <strain evidence="6 7">NBRC 16172</strain>
    </source>
</reference>
<gene>
    <name evidence="6" type="ORF">BV95_03668</name>
</gene>
<dbReference type="PANTHER" id="PTHR30055:SF220">
    <property type="entry name" value="TETR-FAMILY REGULATORY PROTEIN"/>
    <property type="match status" value="1"/>
</dbReference>
<evidence type="ECO:0000259" key="5">
    <source>
        <dbReference type="PROSITE" id="PS50977"/>
    </source>
</evidence>
<dbReference type="AlphaFoldDB" id="A0A081RA24"/>
<accession>A0A081RA24</accession>
<keyword evidence="3" id="KW-0804">Transcription</keyword>
<dbReference type="Pfam" id="PF13305">
    <property type="entry name" value="TetR_C_33"/>
    <property type="match status" value="1"/>
</dbReference>
<dbReference type="SUPFAM" id="SSF48498">
    <property type="entry name" value="Tetracyclin repressor-like, C-terminal domain"/>
    <property type="match status" value="1"/>
</dbReference>
<evidence type="ECO:0000256" key="3">
    <source>
        <dbReference type="ARBA" id="ARBA00023163"/>
    </source>
</evidence>
<keyword evidence="1" id="KW-0805">Transcription regulation</keyword>
<evidence type="ECO:0000256" key="2">
    <source>
        <dbReference type="ARBA" id="ARBA00023125"/>
    </source>
</evidence>
<dbReference type="Proteomes" id="UP000028411">
    <property type="component" value="Unassembled WGS sequence"/>
</dbReference>
<feature type="DNA-binding region" description="H-T-H motif" evidence="4">
    <location>
        <begin position="31"/>
        <end position="50"/>
    </location>
</feature>